<sequence>MKEFDRNLQSQEVRFFTRPIWSALPLFGSGTKNRIRVPAVIPKTGETYRGKERMMRPLSVVHEAGGSTDADVNVCEICAAFGPLGSVTSRQCQGLDRLFILVCAPGASATTDPSDP</sequence>
<proteinExistence type="predicted"/>
<accession>A0A4Z2HIF4</accession>
<comment type="caution">
    <text evidence="1">The sequence shown here is derived from an EMBL/GenBank/DDBJ whole genome shotgun (WGS) entry which is preliminary data.</text>
</comment>
<organism evidence="1 2">
    <name type="scientific">Liparis tanakae</name>
    <name type="common">Tanaka's snailfish</name>
    <dbReference type="NCBI Taxonomy" id="230148"/>
    <lineage>
        <taxon>Eukaryota</taxon>
        <taxon>Metazoa</taxon>
        <taxon>Chordata</taxon>
        <taxon>Craniata</taxon>
        <taxon>Vertebrata</taxon>
        <taxon>Euteleostomi</taxon>
        <taxon>Actinopterygii</taxon>
        <taxon>Neopterygii</taxon>
        <taxon>Teleostei</taxon>
        <taxon>Neoteleostei</taxon>
        <taxon>Acanthomorphata</taxon>
        <taxon>Eupercaria</taxon>
        <taxon>Perciformes</taxon>
        <taxon>Cottioidei</taxon>
        <taxon>Cottales</taxon>
        <taxon>Liparidae</taxon>
        <taxon>Liparis</taxon>
    </lineage>
</organism>
<evidence type="ECO:0000313" key="1">
    <source>
        <dbReference type="EMBL" id="TNN64723.1"/>
    </source>
</evidence>
<reference evidence="1 2" key="1">
    <citation type="submission" date="2019-03" db="EMBL/GenBank/DDBJ databases">
        <title>First draft genome of Liparis tanakae, snailfish: a comprehensive survey of snailfish specific genes.</title>
        <authorList>
            <person name="Kim W."/>
            <person name="Song I."/>
            <person name="Jeong J.-H."/>
            <person name="Kim D."/>
            <person name="Kim S."/>
            <person name="Ryu S."/>
            <person name="Song J.Y."/>
            <person name="Lee S.K."/>
        </authorList>
    </citation>
    <scope>NUCLEOTIDE SEQUENCE [LARGE SCALE GENOMIC DNA]</scope>
    <source>
        <tissue evidence="1">Muscle</tissue>
    </source>
</reference>
<keyword evidence="2" id="KW-1185">Reference proteome</keyword>
<evidence type="ECO:0000313" key="2">
    <source>
        <dbReference type="Proteomes" id="UP000314294"/>
    </source>
</evidence>
<gene>
    <name evidence="1" type="ORF">EYF80_025029</name>
</gene>
<dbReference type="AlphaFoldDB" id="A0A4Z2HIF4"/>
<dbReference type="Proteomes" id="UP000314294">
    <property type="component" value="Unassembled WGS sequence"/>
</dbReference>
<name>A0A4Z2HIF4_9TELE</name>
<protein>
    <submittedName>
        <fullName evidence="1">Uncharacterized protein</fullName>
    </submittedName>
</protein>
<dbReference type="EMBL" id="SRLO01000247">
    <property type="protein sequence ID" value="TNN64723.1"/>
    <property type="molecule type" value="Genomic_DNA"/>
</dbReference>